<evidence type="ECO:0000256" key="1">
    <source>
        <dbReference type="SAM" id="MobiDB-lite"/>
    </source>
</evidence>
<name>A0AAJ0G2U8_9HYPO</name>
<feature type="compositionally biased region" description="Low complexity" evidence="1">
    <location>
        <begin position="1"/>
        <end position="18"/>
    </location>
</feature>
<dbReference type="InterPro" id="IPR053178">
    <property type="entry name" value="Osmoadaptation_assoc"/>
</dbReference>
<dbReference type="AlphaFoldDB" id="A0AAJ0G2U8"/>
<feature type="region of interest" description="Disordered" evidence="1">
    <location>
        <begin position="1"/>
        <end position="31"/>
    </location>
</feature>
<evidence type="ECO:0000313" key="2">
    <source>
        <dbReference type="EMBL" id="KAK2616731.1"/>
    </source>
</evidence>
<keyword evidence="3" id="KW-1185">Reference proteome</keyword>
<protein>
    <submittedName>
        <fullName evidence="2">Uncharacterized protein</fullName>
    </submittedName>
</protein>
<gene>
    <name evidence="2" type="ORF">QQS21_000343</name>
</gene>
<reference evidence="2" key="1">
    <citation type="submission" date="2023-06" db="EMBL/GenBank/DDBJ databases">
        <title>Conoideocrella luteorostrata (Hypocreales: Clavicipitaceae), a potential biocontrol fungus for elongate hemlock scale in United States Christmas tree production areas.</title>
        <authorList>
            <person name="Barrett H."/>
            <person name="Lovett B."/>
            <person name="Macias A.M."/>
            <person name="Stajich J.E."/>
            <person name="Kasson M.T."/>
        </authorList>
    </citation>
    <scope>NUCLEOTIDE SEQUENCE</scope>
    <source>
        <strain evidence="2">ARSEF 14590</strain>
    </source>
</reference>
<proteinExistence type="predicted"/>
<accession>A0AAJ0G2U8</accession>
<dbReference type="Proteomes" id="UP001251528">
    <property type="component" value="Unassembled WGS sequence"/>
</dbReference>
<dbReference type="PANTHER" id="PTHR38111:SF11">
    <property type="entry name" value="TRANSCRIPTION FACTOR DOMAIN-CONTAINING PROTEIN-RELATED"/>
    <property type="match status" value="1"/>
</dbReference>
<dbReference type="PANTHER" id="PTHR38111">
    <property type="entry name" value="ZN(2)-C6 FUNGAL-TYPE DOMAIN-CONTAINING PROTEIN-RELATED"/>
    <property type="match status" value="1"/>
</dbReference>
<sequence length="530" mass="59133">MHSPRTAPDAMMDTAAPAGRSNDGASKSGDAVFPPYRDRVDRAISHCAGYDQNSALVRRLFASANRPVDASKQLPRRNADYDGNIKSNIVQSHALNRSALEQLCHGEFASALLPGGRQYSAKAANFAAVGWLNHVSQLSDSEAALKCVLTSTGLGLLALITGDIHIRFRSLQAHNRAIYEVAKTSKRQDWYKRDSMLAATRLLLCYEYILPVVDGAQLPQSHGCHVDGTQALLLARGPHAFTSGIAHQLYTDSRHSLILSAILKRRRSPLCTYAWRTIPWTSQKKSIKDELFDVVQELPALVEQVVAFLALQPVSSTKHLEMRILAQCNTLHGQFASWMRKASPYILKFDYTIIPNMPLPIPQDETEISLLHLSMMFWIALMILYSILQFFNERSGEDDIDFDTKENSQSVTEHSNKEDQNLTLYANMYKGPNLYASKCVHALHLFGEFKGGVAESLSVIVPLWFTMRYFLNRKSGQHKGNELEVLRKALSTKLFGSSAASHITKISGRTDEIDRIMGGENATHDAVLWF</sequence>
<organism evidence="2 3">
    <name type="scientific">Conoideocrella luteorostrata</name>
    <dbReference type="NCBI Taxonomy" id="1105319"/>
    <lineage>
        <taxon>Eukaryota</taxon>
        <taxon>Fungi</taxon>
        <taxon>Dikarya</taxon>
        <taxon>Ascomycota</taxon>
        <taxon>Pezizomycotina</taxon>
        <taxon>Sordariomycetes</taxon>
        <taxon>Hypocreomycetidae</taxon>
        <taxon>Hypocreales</taxon>
        <taxon>Clavicipitaceae</taxon>
        <taxon>Conoideocrella</taxon>
    </lineage>
</organism>
<comment type="caution">
    <text evidence="2">The sequence shown here is derived from an EMBL/GenBank/DDBJ whole genome shotgun (WGS) entry which is preliminary data.</text>
</comment>
<evidence type="ECO:0000313" key="3">
    <source>
        <dbReference type="Proteomes" id="UP001251528"/>
    </source>
</evidence>
<dbReference type="EMBL" id="JASWJB010000003">
    <property type="protein sequence ID" value="KAK2616731.1"/>
    <property type="molecule type" value="Genomic_DNA"/>
</dbReference>